<dbReference type="NCBIfam" id="TIGR03122">
    <property type="entry name" value="one_C_dehyd_C"/>
    <property type="match status" value="1"/>
</dbReference>
<dbReference type="GO" id="GO:0046914">
    <property type="term" value="F:transition metal ion binding"/>
    <property type="evidence" value="ECO:0007669"/>
    <property type="project" value="InterPro"/>
</dbReference>
<sequence length="269" mass="27612">MTLTLTLREQPAVSLEAEVLSPDRLAGASRAEIEALPVWHGNERTRVGEFFAVSGSGDDVHLAGDLSRVNFVGAGMTGGRLTVAGDAGMHAGAGMRGGELHVDGDAGDWAGAGMHGGTLVVRGSAGRHLGGVASGERAGMRGGEIVVHGAAGAQAGAGLRRGLIAVAGPVGEAAGLRMLAGTIVALGGLAPRAGAGMRRGSIVTMAPATPLATFVFSTVYRPPFLRLYLRRLRVLGLPVSDEHLDGRYARWCGDGLELRRGEILILEKT</sequence>
<dbReference type="InterPro" id="IPR017550">
    <property type="entry name" value="Formylmethanofuran_DH_suC"/>
</dbReference>
<proteinExistence type="predicted"/>
<dbReference type="EMBL" id="JAPDOD010000004">
    <property type="protein sequence ID" value="MDA0159965.1"/>
    <property type="molecule type" value="Genomic_DNA"/>
</dbReference>
<evidence type="ECO:0000313" key="1">
    <source>
        <dbReference type="EMBL" id="MDA0159965.1"/>
    </source>
</evidence>
<dbReference type="GO" id="GO:0015948">
    <property type="term" value="P:methanogenesis"/>
    <property type="evidence" value="ECO:0007669"/>
    <property type="project" value="InterPro"/>
</dbReference>
<gene>
    <name evidence="1" type="ORF">OM076_06815</name>
</gene>
<comment type="caution">
    <text evidence="1">The sequence shown here is derived from an EMBL/GenBank/DDBJ whole genome shotgun (WGS) entry which is preliminary data.</text>
</comment>
<reference evidence="1" key="1">
    <citation type="submission" date="2022-10" db="EMBL/GenBank/DDBJ databases">
        <title>The WGS of Solirubrobacter ginsenosidimutans DSM 21036.</title>
        <authorList>
            <person name="Jiang Z."/>
        </authorList>
    </citation>
    <scope>NUCLEOTIDE SEQUENCE</scope>
    <source>
        <strain evidence="1">DSM 21036</strain>
    </source>
</reference>
<organism evidence="1 2">
    <name type="scientific">Solirubrobacter ginsenosidimutans</name>
    <dbReference type="NCBI Taxonomy" id="490573"/>
    <lineage>
        <taxon>Bacteria</taxon>
        <taxon>Bacillati</taxon>
        <taxon>Actinomycetota</taxon>
        <taxon>Thermoleophilia</taxon>
        <taxon>Solirubrobacterales</taxon>
        <taxon>Solirubrobacteraceae</taxon>
        <taxon>Solirubrobacter</taxon>
    </lineage>
</organism>
<evidence type="ECO:0000313" key="2">
    <source>
        <dbReference type="Proteomes" id="UP001149140"/>
    </source>
</evidence>
<keyword evidence="1" id="KW-0560">Oxidoreductase</keyword>
<name>A0A9X3MRQ6_9ACTN</name>
<dbReference type="SUPFAM" id="SSF69336">
    <property type="entry name" value="Alpha subunit of glutamate synthase, C-terminal domain"/>
    <property type="match status" value="1"/>
</dbReference>
<dbReference type="EC" id="1.2.7.12" evidence="1"/>
<keyword evidence="2" id="KW-1185">Reference proteome</keyword>
<protein>
    <submittedName>
        <fullName evidence="1">Formylmethanofuran dehydrogenase subunit C</fullName>
        <ecNumber evidence="1">1.2.7.12</ecNumber>
    </submittedName>
</protein>
<dbReference type="AlphaFoldDB" id="A0A9X3MRQ6"/>
<dbReference type="RefSeq" id="WP_270038735.1">
    <property type="nucleotide sequence ID" value="NZ_JAPDOD010000004.1"/>
</dbReference>
<dbReference type="PANTHER" id="PTHR39673">
    <property type="entry name" value="TUNGSTEN FORMYLMETHANOFURAN DEHYDROGENASE, SUBUNIT C (FWDC)"/>
    <property type="match status" value="1"/>
</dbReference>
<dbReference type="InterPro" id="IPR036485">
    <property type="entry name" value="Glu_synth_asu_C_sf"/>
</dbReference>
<dbReference type="GO" id="GO:0018493">
    <property type="term" value="F:formylmethanofuran dehydrogenase activity"/>
    <property type="evidence" value="ECO:0007669"/>
    <property type="project" value="UniProtKB-EC"/>
</dbReference>
<dbReference type="PANTHER" id="PTHR39673:SF5">
    <property type="entry name" value="TUNGSTEN-CONTAINING FORMYLMETHANOFURAN DEHYDROGENASE 2 SUBUNIT C"/>
    <property type="match status" value="1"/>
</dbReference>
<accession>A0A9X3MRQ6</accession>
<dbReference type="Proteomes" id="UP001149140">
    <property type="component" value="Unassembled WGS sequence"/>
</dbReference>
<dbReference type="Gene3D" id="2.160.20.60">
    <property type="entry name" value="Glutamate synthase, alpha subunit, C-terminal domain"/>
    <property type="match status" value="2"/>
</dbReference>